<organism evidence="2 3">
    <name type="scientific">Sphingobium indicum (strain DSM 16413 / CCM 7287 / MTCC 6362 / UT26 / NBRC 101211 / UT26S)</name>
    <name type="common">Sphingobium japonicum</name>
    <dbReference type="NCBI Taxonomy" id="452662"/>
    <lineage>
        <taxon>Bacteria</taxon>
        <taxon>Pseudomonadati</taxon>
        <taxon>Pseudomonadota</taxon>
        <taxon>Alphaproteobacteria</taxon>
        <taxon>Sphingomonadales</taxon>
        <taxon>Sphingomonadaceae</taxon>
        <taxon>Sphingobium</taxon>
    </lineage>
</organism>
<dbReference type="HOGENOM" id="CLU_2169464_0_0_5"/>
<protein>
    <submittedName>
        <fullName evidence="2">Uncharacterized protein</fullName>
    </submittedName>
</protein>
<evidence type="ECO:0000256" key="1">
    <source>
        <dbReference type="SAM" id="MobiDB-lite"/>
    </source>
</evidence>
<dbReference type="Proteomes" id="UP000007753">
    <property type="component" value="Chromosome 2"/>
</dbReference>
<evidence type="ECO:0000313" key="3">
    <source>
        <dbReference type="Proteomes" id="UP000007753"/>
    </source>
</evidence>
<reference evidence="2 3" key="1">
    <citation type="journal article" date="2010" name="J. Bacteriol.">
        <title>Complete genome sequence of the representative gamma-hexachlorocyclohexane-degrading bacterium Sphingobium japonicum UT26.</title>
        <authorList>
            <person name="Nagata Y."/>
            <person name="Ohtsubo Y."/>
            <person name="Endo R."/>
            <person name="Ichikawa N."/>
            <person name="Ankai A."/>
            <person name="Oguchi A."/>
            <person name="Fukui S."/>
            <person name="Fujita N."/>
            <person name="Tsuda M."/>
        </authorList>
    </citation>
    <scope>NUCLEOTIDE SEQUENCE [LARGE SCALE GENOMIC DNA]</scope>
    <source>
        <strain evidence="3">DSM 16413 / CCM 7287 / MTCC 6362 / UT26 / NBRC 101211 / UT26S</strain>
    </source>
</reference>
<feature type="compositionally biased region" description="Basic residues" evidence="1">
    <location>
        <begin position="68"/>
        <end position="79"/>
    </location>
</feature>
<name>D4Z800_SPHIU</name>
<dbReference type="EMBL" id="AP010804">
    <property type="protein sequence ID" value="BAI98619.1"/>
    <property type="molecule type" value="Genomic_DNA"/>
</dbReference>
<accession>D4Z800</accession>
<feature type="region of interest" description="Disordered" evidence="1">
    <location>
        <begin position="68"/>
        <end position="110"/>
    </location>
</feature>
<dbReference type="KEGG" id="sjp:SJA_C2-02560"/>
<evidence type="ECO:0000313" key="2">
    <source>
        <dbReference type="EMBL" id="BAI98619.1"/>
    </source>
</evidence>
<proteinExistence type="predicted"/>
<gene>
    <name evidence="2" type="ordered locus">SJA_C2-02560</name>
</gene>
<feature type="compositionally biased region" description="Low complexity" evidence="1">
    <location>
        <begin position="10"/>
        <end position="28"/>
    </location>
</feature>
<feature type="region of interest" description="Disordered" evidence="1">
    <location>
        <begin position="1"/>
        <end position="46"/>
    </location>
</feature>
<sequence>MSMRSTAQCTPQRAIQRTTTTIRNINTPGLHQGRRSAESSVGRQRRGPIIVRCAPELVLRNSSAASRKFRHGHVRRRVLHNQPARQPAFGLGEDQQDQARQSHPILAAGC</sequence>
<keyword evidence="3" id="KW-1185">Reference proteome</keyword>
<dbReference type="AlphaFoldDB" id="D4Z800"/>